<keyword evidence="3 6" id="KW-0378">Hydrolase</keyword>
<dbReference type="RefSeq" id="WP_353948037.1">
    <property type="nucleotide sequence ID" value="NZ_CP159510.1"/>
</dbReference>
<feature type="binding site" evidence="6">
    <location>
        <position position="78"/>
    </location>
    <ligand>
        <name>substrate</name>
    </ligand>
</feature>
<evidence type="ECO:0000256" key="4">
    <source>
        <dbReference type="ARBA" id="ARBA00023167"/>
    </source>
</evidence>
<evidence type="ECO:0000256" key="2">
    <source>
        <dbReference type="ARBA" id="ARBA00022605"/>
    </source>
</evidence>
<dbReference type="NCBIfam" id="NF004079">
    <property type="entry name" value="PRK05584.1"/>
    <property type="match status" value="1"/>
</dbReference>
<evidence type="ECO:0000256" key="5">
    <source>
        <dbReference type="ARBA" id="ARBA00050313"/>
    </source>
</evidence>
<dbReference type="GO" id="GO:0008782">
    <property type="term" value="F:adenosylhomocysteine nucleosidase activity"/>
    <property type="evidence" value="ECO:0007669"/>
    <property type="project" value="UniProtKB-UniRule"/>
</dbReference>
<keyword evidence="8" id="KW-0326">Glycosidase</keyword>
<gene>
    <name evidence="6 8" type="primary">mtnN</name>
    <name evidence="8" type="ORF">ABNN70_13080</name>
</gene>
<dbReference type="PANTHER" id="PTHR46832:SF1">
    <property type="entry name" value="5'-METHYLTHIOADENOSINE_S-ADENOSYLHOMOCYSTEINE NUCLEOSIDASE"/>
    <property type="match status" value="1"/>
</dbReference>
<dbReference type="GO" id="GO:0009164">
    <property type="term" value="P:nucleoside catabolic process"/>
    <property type="evidence" value="ECO:0007669"/>
    <property type="project" value="InterPro"/>
</dbReference>
<dbReference type="InterPro" id="IPR010049">
    <property type="entry name" value="MTA_SAH_Nsdase"/>
</dbReference>
<feature type="active site" description="Proton donor" evidence="6">
    <location>
        <position position="199"/>
    </location>
</feature>
<feature type="active site" description="Proton acceptor" evidence="6">
    <location>
        <position position="12"/>
    </location>
</feature>
<comment type="catalytic activity">
    <reaction evidence="5">
        <text>5'-deoxyadenosine + H2O = 5-deoxy-D-ribose + adenine</text>
        <dbReference type="Rhea" id="RHEA:29859"/>
        <dbReference type="ChEBI" id="CHEBI:15377"/>
        <dbReference type="ChEBI" id="CHEBI:16708"/>
        <dbReference type="ChEBI" id="CHEBI:17319"/>
        <dbReference type="ChEBI" id="CHEBI:149540"/>
        <dbReference type="EC" id="3.2.2.9"/>
    </reaction>
    <physiologicalReaction direction="left-to-right" evidence="5">
        <dbReference type="Rhea" id="RHEA:29860"/>
    </physiologicalReaction>
</comment>
<comment type="pathway">
    <text evidence="1 6">Amino-acid biosynthesis; L-methionine biosynthesis via salvage pathway; S-methyl-5-thio-alpha-D-ribose 1-phosphate from S-methyl-5'-thioadenosine (hydrolase route): step 1/2.</text>
</comment>
<dbReference type="EC" id="3.2.2.9" evidence="6"/>
<dbReference type="InterPro" id="IPR000845">
    <property type="entry name" value="Nucleoside_phosphorylase_d"/>
</dbReference>
<proteinExistence type="inferred from homology"/>
<dbReference type="HAMAP" id="MF_01684">
    <property type="entry name" value="Salvage_MtnN"/>
    <property type="match status" value="1"/>
</dbReference>
<comment type="catalytic activity">
    <reaction evidence="6">
        <text>S-adenosyl-L-homocysteine + H2O = S-(5-deoxy-D-ribos-5-yl)-L-homocysteine + adenine</text>
        <dbReference type="Rhea" id="RHEA:17805"/>
        <dbReference type="ChEBI" id="CHEBI:15377"/>
        <dbReference type="ChEBI" id="CHEBI:16708"/>
        <dbReference type="ChEBI" id="CHEBI:57856"/>
        <dbReference type="ChEBI" id="CHEBI:58195"/>
        <dbReference type="EC" id="3.2.2.9"/>
    </reaction>
</comment>
<reference evidence="8" key="1">
    <citation type="submission" date="2024-06" db="EMBL/GenBank/DDBJ databases">
        <authorList>
            <person name="Fan A."/>
            <person name="Zhang F.Y."/>
            <person name="Zhang L."/>
        </authorList>
    </citation>
    <scope>NUCLEOTIDE SEQUENCE</scope>
    <source>
        <strain evidence="8">Y61</strain>
    </source>
</reference>
<protein>
    <recommendedName>
        <fullName evidence="6">5'-methylthioadenosine/S-adenosylhomocysteine nucleosidase</fullName>
        <shortName evidence="6">MTA/SAH nucleosidase</shortName>
        <shortName evidence="6">MTAN</shortName>
        <ecNumber evidence="6">3.2.2.9</ecNumber>
    </recommendedName>
    <alternativeName>
        <fullName evidence="6">5'-deoxyadenosine nucleosidase</fullName>
        <shortName evidence="6">DOA nucleosidase</shortName>
        <shortName evidence="6">dAdo nucleosidase</shortName>
    </alternativeName>
    <alternativeName>
        <fullName evidence="6">5'-methylthioadenosine nucleosidase</fullName>
        <shortName evidence="6">MTA nucleosidase</shortName>
    </alternativeName>
    <alternativeName>
        <fullName evidence="6">S-adenosylhomocysteine nucleosidase</fullName>
        <shortName evidence="6">AdoHcy nucleosidase</shortName>
        <shortName evidence="6">SAH nucleosidase</shortName>
        <shortName evidence="6">SRH nucleosidase</shortName>
    </alternativeName>
</protein>
<keyword evidence="4 6" id="KW-0486">Methionine biosynthesis</keyword>
<dbReference type="SUPFAM" id="SSF53167">
    <property type="entry name" value="Purine and uridine phosphorylases"/>
    <property type="match status" value="1"/>
</dbReference>
<dbReference type="NCBIfam" id="TIGR01704">
    <property type="entry name" value="MTA_SAH-Nsdase"/>
    <property type="match status" value="1"/>
</dbReference>
<dbReference type="GO" id="GO:0019509">
    <property type="term" value="P:L-methionine salvage from methylthioadenosine"/>
    <property type="evidence" value="ECO:0007669"/>
    <property type="project" value="UniProtKB-UniRule"/>
</dbReference>
<comment type="function">
    <text evidence="6">Catalyzes the irreversible cleavage of the glycosidic bond in both 5'-methylthioadenosine (MTA) and S-adenosylhomocysteine (SAH/AdoHcy) to adenine and the corresponding thioribose, 5'-methylthioribose and S-ribosylhomocysteine, respectively. Also cleaves 5'-deoxyadenosine, a toxic by-product of radical S-adenosylmethionine (SAM) enzymes, into 5-deoxyribose and adenine.</text>
</comment>
<dbReference type="EMBL" id="CP159510">
    <property type="protein sequence ID" value="XCJ16570.1"/>
    <property type="molecule type" value="Genomic_DNA"/>
</dbReference>
<evidence type="ECO:0000259" key="7">
    <source>
        <dbReference type="Pfam" id="PF01048"/>
    </source>
</evidence>
<sequence>MRLGLIGAMEEEIHILKSKMDQPKETEIAHSRFFSGKLAGIETVLLQSGIGKVNASIGTTLLIDHFHPDAVINTGSAGGTDAALDIGDVVISSRVIHHDADATAFGYQYGQIPGMPPAFIPDGHLSEIATDAAQKVITGHRTVHGVIGSGDSFMSDSDRIDALKHLLPELKAVEMEAAAIAQVCYQFGVPFLIVRALSDIAGKQSEISFDQFLEKAAKNSAEFVLALLKEMETHG</sequence>
<evidence type="ECO:0000256" key="1">
    <source>
        <dbReference type="ARBA" id="ARBA00004945"/>
    </source>
</evidence>
<dbReference type="AlphaFoldDB" id="A0AAU8IDL5"/>
<evidence type="ECO:0000256" key="6">
    <source>
        <dbReference type="HAMAP-Rule" id="MF_01684"/>
    </source>
</evidence>
<dbReference type="Gene3D" id="3.40.50.1580">
    <property type="entry name" value="Nucleoside phosphorylase domain"/>
    <property type="match status" value="1"/>
</dbReference>
<dbReference type="PANTHER" id="PTHR46832">
    <property type="entry name" value="5'-METHYLTHIOADENOSINE/S-ADENOSYLHOMOCYSTEINE NUCLEOSIDASE"/>
    <property type="match status" value="1"/>
</dbReference>
<dbReference type="GO" id="GO:0008930">
    <property type="term" value="F:methylthioadenosine nucleosidase activity"/>
    <property type="evidence" value="ECO:0007669"/>
    <property type="project" value="UniProtKB-UniRule"/>
</dbReference>
<evidence type="ECO:0000313" key="8">
    <source>
        <dbReference type="EMBL" id="XCJ16570.1"/>
    </source>
</evidence>
<comment type="similarity">
    <text evidence="6">Belongs to the PNP/UDP phosphorylase family. MtnN subfamily.</text>
</comment>
<dbReference type="CDD" id="cd09008">
    <property type="entry name" value="MTAN"/>
    <property type="match status" value="1"/>
</dbReference>
<feature type="binding site" evidence="6">
    <location>
        <begin position="175"/>
        <end position="176"/>
    </location>
    <ligand>
        <name>substrate</name>
    </ligand>
</feature>
<comment type="catalytic activity">
    <reaction evidence="6">
        <text>S-methyl-5'-thioadenosine + H2O = 5-(methylsulfanyl)-D-ribose + adenine</text>
        <dbReference type="Rhea" id="RHEA:13617"/>
        <dbReference type="ChEBI" id="CHEBI:15377"/>
        <dbReference type="ChEBI" id="CHEBI:16708"/>
        <dbReference type="ChEBI" id="CHEBI:17509"/>
        <dbReference type="ChEBI" id="CHEBI:78440"/>
        <dbReference type="EC" id="3.2.2.9"/>
    </reaction>
</comment>
<organism evidence="8">
    <name type="scientific">Sporolactobacillus sp. Y61</name>
    <dbReference type="NCBI Taxonomy" id="3160863"/>
    <lineage>
        <taxon>Bacteria</taxon>
        <taxon>Bacillati</taxon>
        <taxon>Bacillota</taxon>
        <taxon>Bacilli</taxon>
        <taxon>Bacillales</taxon>
        <taxon>Sporolactobacillaceae</taxon>
        <taxon>Sporolactobacillus</taxon>
    </lineage>
</organism>
<dbReference type="GO" id="GO:0019284">
    <property type="term" value="P:L-methionine salvage from S-adenosylmethionine"/>
    <property type="evidence" value="ECO:0007669"/>
    <property type="project" value="TreeGrafter"/>
</dbReference>
<dbReference type="GO" id="GO:0005829">
    <property type="term" value="C:cytosol"/>
    <property type="evidence" value="ECO:0007669"/>
    <property type="project" value="TreeGrafter"/>
</dbReference>
<feature type="domain" description="Nucleoside phosphorylase" evidence="7">
    <location>
        <begin position="2"/>
        <end position="229"/>
    </location>
</feature>
<dbReference type="Pfam" id="PF01048">
    <property type="entry name" value="PNP_UDP_1"/>
    <property type="match status" value="1"/>
</dbReference>
<accession>A0AAU8IDL5</accession>
<name>A0AAU8IDL5_9BACL</name>
<keyword evidence="2 6" id="KW-0028">Amino-acid biosynthesis</keyword>
<dbReference type="FunFam" id="3.40.50.1580:FF:000001">
    <property type="entry name" value="MTA/SAH nucleosidase family protein"/>
    <property type="match status" value="1"/>
</dbReference>
<dbReference type="InterPro" id="IPR035994">
    <property type="entry name" value="Nucleoside_phosphorylase_sf"/>
</dbReference>
<feature type="binding site" evidence="6">
    <location>
        <position position="154"/>
    </location>
    <ligand>
        <name>substrate</name>
    </ligand>
</feature>
<evidence type="ECO:0000256" key="3">
    <source>
        <dbReference type="ARBA" id="ARBA00022801"/>
    </source>
</evidence>